<dbReference type="Pfam" id="PF01757">
    <property type="entry name" value="Acyl_transf_3"/>
    <property type="match status" value="1"/>
</dbReference>
<evidence type="ECO:0000313" key="10">
    <source>
        <dbReference type="Proteomes" id="UP000016649"/>
    </source>
</evidence>
<comment type="subcellular location">
    <subcellularLocation>
        <location evidence="1">Cell membrane</location>
        <topology evidence="1">Multi-pass membrane protein</topology>
    </subcellularLocation>
</comment>
<evidence type="ECO:0000256" key="4">
    <source>
        <dbReference type="ARBA" id="ARBA00022692"/>
    </source>
</evidence>
<evidence type="ECO:0000259" key="8">
    <source>
        <dbReference type="Pfam" id="PF01757"/>
    </source>
</evidence>
<dbReference type="EMBL" id="AWVH01000023">
    <property type="protein sequence ID" value="ERJ93610.1"/>
    <property type="molecule type" value="Genomic_DNA"/>
</dbReference>
<keyword evidence="6 7" id="KW-0472">Membrane</keyword>
<feature type="transmembrane region" description="Helical" evidence="7">
    <location>
        <begin position="152"/>
        <end position="172"/>
    </location>
</feature>
<feature type="transmembrane region" description="Helical" evidence="7">
    <location>
        <begin position="123"/>
        <end position="143"/>
    </location>
</feature>
<feature type="transmembrane region" description="Helical" evidence="7">
    <location>
        <begin position="54"/>
        <end position="71"/>
    </location>
</feature>
<dbReference type="InterPro" id="IPR002656">
    <property type="entry name" value="Acyl_transf_3_dom"/>
</dbReference>
<comment type="caution">
    <text evidence="9">The sequence shown here is derived from an EMBL/GenBank/DDBJ whole genome shotgun (WGS) entry which is preliminary data.</text>
</comment>
<feature type="transmembrane region" description="Helical" evidence="7">
    <location>
        <begin position="212"/>
        <end position="233"/>
    </location>
</feature>
<name>A0ABN0NZX0_TRELE</name>
<dbReference type="PANTHER" id="PTHR40074:SF2">
    <property type="entry name" value="O-ACETYLTRANSFERASE WECH"/>
    <property type="match status" value="1"/>
</dbReference>
<evidence type="ECO:0000256" key="7">
    <source>
        <dbReference type="SAM" id="Phobius"/>
    </source>
</evidence>
<accession>A0ABN0NZX0</accession>
<evidence type="ECO:0000256" key="5">
    <source>
        <dbReference type="ARBA" id="ARBA00022989"/>
    </source>
</evidence>
<feature type="transmembrane region" description="Helical" evidence="7">
    <location>
        <begin position="248"/>
        <end position="266"/>
    </location>
</feature>
<evidence type="ECO:0000256" key="2">
    <source>
        <dbReference type="ARBA" id="ARBA00007400"/>
    </source>
</evidence>
<feature type="transmembrane region" description="Helical" evidence="7">
    <location>
        <begin position="178"/>
        <end position="200"/>
    </location>
</feature>
<evidence type="ECO:0000256" key="6">
    <source>
        <dbReference type="ARBA" id="ARBA00023136"/>
    </source>
</evidence>
<feature type="transmembrane region" description="Helical" evidence="7">
    <location>
        <begin position="12"/>
        <end position="34"/>
    </location>
</feature>
<dbReference type="RefSeq" id="WP_021686923.1">
    <property type="nucleotide sequence ID" value="NZ_KI260564.1"/>
</dbReference>
<evidence type="ECO:0000256" key="1">
    <source>
        <dbReference type="ARBA" id="ARBA00004651"/>
    </source>
</evidence>
<comment type="similarity">
    <text evidence="2">Belongs to the acyltransferase 3 family.</text>
</comment>
<evidence type="ECO:0000313" key="9">
    <source>
        <dbReference type="EMBL" id="ERJ93610.1"/>
    </source>
</evidence>
<keyword evidence="3" id="KW-1003">Cell membrane</keyword>
<keyword evidence="10" id="KW-1185">Reference proteome</keyword>
<keyword evidence="4 7" id="KW-0812">Transmembrane</keyword>
<organism evidence="9 10">
    <name type="scientific">Treponema lecithinolyticum ATCC 700332</name>
    <dbReference type="NCBI Taxonomy" id="1321815"/>
    <lineage>
        <taxon>Bacteria</taxon>
        <taxon>Pseudomonadati</taxon>
        <taxon>Spirochaetota</taxon>
        <taxon>Spirochaetia</taxon>
        <taxon>Spirochaetales</taxon>
        <taxon>Treponemataceae</taxon>
        <taxon>Treponema</taxon>
    </lineage>
</organism>
<feature type="transmembrane region" description="Helical" evidence="7">
    <location>
        <begin position="92"/>
        <end position="111"/>
    </location>
</feature>
<keyword evidence="9" id="KW-0012">Acyltransferase</keyword>
<feature type="transmembrane region" description="Helical" evidence="7">
    <location>
        <begin position="316"/>
        <end position="337"/>
    </location>
</feature>
<dbReference type="GO" id="GO:0016746">
    <property type="term" value="F:acyltransferase activity"/>
    <property type="evidence" value="ECO:0007669"/>
    <property type="project" value="UniProtKB-KW"/>
</dbReference>
<proteinExistence type="inferred from homology"/>
<gene>
    <name evidence="9" type="ORF">HMPREF9193_00699</name>
</gene>
<reference evidence="9 10" key="1">
    <citation type="submission" date="2013-08" db="EMBL/GenBank/DDBJ databases">
        <authorList>
            <person name="Weinstock G."/>
            <person name="Sodergren E."/>
            <person name="Wylie T."/>
            <person name="Fulton L."/>
            <person name="Fulton R."/>
            <person name="Fronick C."/>
            <person name="O'Laughlin M."/>
            <person name="Godfrey J."/>
            <person name="Miner T."/>
            <person name="Herter B."/>
            <person name="Appelbaum E."/>
            <person name="Cordes M."/>
            <person name="Lek S."/>
            <person name="Wollam A."/>
            <person name="Pepin K.H."/>
            <person name="Palsikar V.B."/>
            <person name="Mitreva M."/>
            <person name="Wilson R.K."/>
        </authorList>
    </citation>
    <scope>NUCLEOTIDE SEQUENCE [LARGE SCALE GENOMIC DNA]</scope>
    <source>
        <strain evidence="9 10">ATCC 700332</strain>
    </source>
</reference>
<keyword evidence="5 7" id="KW-1133">Transmembrane helix</keyword>
<feature type="domain" description="Acyltransferase 3" evidence="8">
    <location>
        <begin position="12"/>
        <end position="333"/>
    </location>
</feature>
<protein>
    <submittedName>
        <fullName evidence="9">Acyltransferase</fullName>
    </submittedName>
</protein>
<keyword evidence="9" id="KW-0808">Transferase</keyword>
<dbReference type="PANTHER" id="PTHR40074">
    <property type="entry name" value="O-ACETYLTRANSFERASE WECH"/>
    <property type="match status" value="1"/>
</dbReference>
<feature type="transmembrane region" description="Helical" evidence="7">
    <location>
        <begin position="286"/>
        <end position="304"/>
    </location>
</feature>
<dbReference type="Proteomes" id="UP000016649">
    <property type="component" value="Unassembled WGS sequence"/>
</dbReference>
<sequence length="348" mass="40673">MEPRESEKARLIYPDVLRIIAAFGVIMVHTIGIYYYDTPIHSLNWQIMNIYNKTTLWCVPVFVMISGIFFLDERQERTVKAVYIKQIPKIGIRLLLWSAIYCIVLQGTISVSGVLHTASSSHLWFLCIILVLYTITPVLRLILQRLNRYSTAIFTVAVFLTSFILYIYIYIGREDNKYYFIEVLCTEILRYIAYYLAGYYFSKYELKRVTRIIVYCCAILVILYTMVFIGITAKEQNTVIQITPTGDFGYFNFFSTVITVAVFILCKNICDRITFTASRKKKLRSIANLTFGIYLIHELLIHFLEKYIKHYLQPGFLYIPVISIAFFVLSAIVVFLIRKIPIFKKYLV</sequence>
<evidence type="ECO:0000256" key="3">
    <source>
        <dbReference type="ARBA" id="ARBA00022475"/>
    </source>
</evidence>